<proteinExistence type="predicted"/>
<feature type="transmembrane region" description="Helical" evidence="9">
    <location>
        <begin position="271"/>
        <end position="294"/>
    </location>
</feature>
<dbReference type="CDD" id="cd00637">
    <property type="entry name" value="7tm_classA_rhodopsin-like"/>
    <property type="match status" value="1"/>
</dbReference>
<evidence type="ECO:0000313" key="11">
    <source>
        <dbReference type="EMBL" id="OQV22855.1"/>
    </source>
</evidence>
<dbReference type="InterPro" id="IPR000276">
    <property type="entry name" value="GPCR_Rhodpsn"/>
</dbReference>
<dbReference type="AlphaFoldDB" id="A0A1W0X5T3"/>
<protein>
    <recommendedName>
        <fullName evidence="10">G-protein coupled receptors family 1 profile domain-containing protein</fullName>
    </recommendedName>
</protein>
<feature type="transmembrane region" description="Helical" evidence="9">
    <location>
        <begin position="159"/>
        <end position="180"/>
    </location>
</feature>
<comment type="caution">
    <text evidence="11">The sequence shown here is derived from an EMBL/GenBank/DDBJ whole genome shotgun (WGS) entry which is preliminary data.</text>
</comment>
<dbReference type="SUPFAM" id="SSF81321">
    <property type="entry name" value="Family A G protein-coupled receptor-like"/>
    <property type="match status" value="1"/>
</dbReference>
<keyword evidence="8" id="KW-0807">Transducer</keyword>
<dbReference type="Gene3D" id="1.20.1070.10">
    <property type="entry name" value="Rhodopsin 7-helix transmembrane proteins"/>
    <property type="match status" value="1"/>
</dbReference>
<feature type="domain" description="G-protein coupled receptors family 1 profile" evidence="10">
    <location>
        <begin position="59"/>
        <end position="321"/>
    </location>
</feature>
<dbReference type="PROSITE" id="PS50262">
    <property type="entry name" value="G_PROTEIN_RECEP_F1_2"/>
    <property type="match status" value="1"/>
</dbReference>
<evidence type="ECO:0000256" key="8">
    <source>
        <dbReference type="ARBA" id="ARBA00023224"/>
    </source>
</evidence>
<feature type="transmembrane region" description="Helical" evidence="9">
    <location>
        <begin position="205"/>
        <end position="227"/>
    </location>
</feature>
<dbReference type="InterPro" id="IPR017452">
    <property type="entry name" value="GPCR_Rhodpsn_7TM"/>
</dbReference>
<keyword evidence="3 9" id="KW-0812">Transmembrane</keyword>
<evidence type="ECO:0000256" key="4">
    <source>
        <dbReference type="ARBA" id="ARBA00022989"/>
    </source>
</evidence>
<keyword evidence="4 9" id="KW-1133">Transmembrane helix</keyword>
<evidence type="ECO:0000256" key="2">
    <source>
        <dbReference type="ARBA" id="ARBA00022475"/>
    </source>
</evidence>
<feature type="transmembrane region" description="Helical" evidence="9">
    <location>
        <begin position="42"/>
        <end position="70"/>
    </location>
</feature>
<keyword evidence="5" id="KW-0297">G-protein coupled receptor</keyword>
<evidence type="ECO:0000313" key="12">
    <source>
        <dbReference type="Proteomes" id="UP000192578"/>
    </source>
</evidence>
<evidence type="ECO:0000256" key="5">
    <source>
        <dbReference type="ARBA" id="ARBA00023040"/>
    </source>
</evidence>
<dbReference type="EMBL" id="MTYJ01000015">
    <property type="protein sequence ID" value="OQV22855.1"/>
    <property type="molecule type" value="Genomic_DNA"/>
</dbReference>
<evidence type="ECO:0000256" key="1">
    <source>
        <dbReference type="ARBA" id="ARBA00004651"/>
    </source>
</evidence>
<evidence type="ECO:0000256" key="6">
    <source>
        <dbReference type="ARBA" id="ARBA00023136"/>
    </source>
</evidence>
<sequence length="368" mass="40925">MALNISQQMMASVNLSKYCLVLPLRENVSAERYSIPNTHPAILAYMYLVGIFSVTGSFANLLVLTVVLLFSSLRKGVGILIPHLLICQTVVCAILCPVLLAGNTKKNVKLHYCESCRYIEPLLLTLSYIINWSDSWLALNRFVAVIFPTKFGLINRPGIQVFALILSWFVVLLTTVPPMFDVWAVYRMSPGGACVVLVKSKTAEFLMAFNVYCPLAMVAVSATCIAIKMTLTNRNRHLPGRVKPESESPAGPAQLHRMLHMSKRLKRMSRMLLASFVCSLACQLPQFIAVMVVYKGARDPLVGVFLGLWALLQYSFTPIIYVVGNKDYQQKIGLLWAHVRGSSIPPTRQADSSTLTCHRSARTATHQM</sequence>
<keyword evidence="6 9" id="KW-0472">Membrane</keyword>
<dbReference type="GO" id="GO:0008528">
    <property type="term" value="F:G protein-coupled peptide receptor activity"/>
    <property type="evidence" value="ECO:0007669"/>
    <property type="project" value="TreeGrafter"/>
</dbReference>
<dbReference type="GO" id="GO:0007218">
    <property type="term" value="P:neuropeptide signaling pathway"/>
    <property type="evidence" value="ECO:0007669"/>
    <property type="project" value="TreeGrafter"/>
</dbReference>
<keyword evidence="7" id="KW-0675">Receptor</keyword>
<organism evidence="11 12">
    <name type="scientific">Hypsibius exemplaris</name>
    <name type="common">Freshwater tardigrade</name>
    <dbReference type="NCBI Taxonomy" id="2072580"/>
    <lineage>
        <taxon>Eukaryota</taxon>
        <taxon>Metazoa</taxon>
        <taxon>Ecdysozoa</taxon>
        <taxon>Tardigrada</taxon>
        <taxon>Eutardigrada</taxon>
        <taxon>Parachela</taxon>
        <taxon>Hypsibioidea</taxon>
        <taxon>Hypsibiidae</taxon>
        <taxon>Hypsibius</taxon>
    </lineage>
</organism>
<evidence type="ECO:0000256" key="9">
    <source>
        <dbReference type="SAM" id="Phobius"/>
    </source>
</evidence>
<dbReference type="Pfam" id="PF00001">
    <property type="entry name" value="7tm_1"/>
    <property type="match status" value="1"/>
</dbReference>
<evidence type="ECO:0000259" key="10">
    <source>
        <dbReference type="PROSITE" id="PS50262"/>
    </source>
</evidence>
<dbReference type="GO" id="GO:0005886">
    <property type="term" value="C:plasma membrane"/>
    <property type="evidence" value="ECO:0007669"/>
    <property type="project" value="UniProtKB-SubCell"/>
</dbReference>
<feature type="transmembrane region" description="Helical" evidence="9">
    <location>
        <begin position="77"/>
        <end position="102"/>
    </location>
</feature>
<reference evidence="12" key="1">
    <citation type="submission" date="2017-01" db="EMBL/GenBank/DDBJ databases">
        <title>Comparative genomics of anhydrobiosis in the tardigrade Hypsibius dujardini.</title>
        <authorList>
            <person name="Yoshida Y."/>
            <person name="Koutsovoulos G."/>
            <person name="Laetsch D."/>
            <person name="Stevens L."/>
            <person name="Kumar S."/>
            <person name="Horikawa D."/>
            <person name="Ishino K."/>
            <person name="Komine S."/>
            <person name="Tomita M."/>
            <person name="Blaxter M."/>
            <person name="Arakawa K."/>
        </authorList>
    </citation>
    <scope>NUCLEOTIDE SEQUENCE [LARGE SCALE GENOMIC DNA]</scope>
    <source>
        <strain evidence="12">Z151</strain>
    </source>
</reference>
<evidence type="ECO:0000256" key="3">
    <source>
        <dbReference type="ARBA" id="ARBA00022692"/>
    </source>
</evidence>
<dbReference type="Proteomes" id="UP000192578">
    <property type="component" value="Unassembled WGS sequence"/>
</dbReference>
<accession>A0A1W0X5T3</accession>
<dbReference type="PANTHER" id="PTHR24230">
    <property type="entry name" value="G-PROTEIN COUPLED RECEPTOR"/>
    <property type="match status" value="1"/>
</dbReference>
<gene>
    <name evidence="11" type="ORF">BV898_03287</name>
</gene>
<keyword evidence="12" id="KW-1185">Reference proteome</keyword>
<evidence type="ECO:0000256" key="7">
    <source>
        <dbReference type="ARBA" id="ARBA00023170"/>
    </source>
</evidence>
<name>A0A1W0X5T3_HYPEX</name>
<keyword evidence="2" id="KW-1003">Cell membrane</keyword>
<feature type="transmembrane region" description="Helical" evidence="9">
    <location>
        <begin position="300"/>
        <end position="323"/>
    </location>
</feature>
<comment type="subcellular location">
    <subcellularLocation>
        <location evidence="1">Cell membrane</location>
        <topology evidence="1">Multi-pass membrane protein</topology>
    </subcellularLocation>
</comment>